<keyword evidence="3" id="KW-1185">Reference proteome</keyword>
<comment type="caution">
    <text evidence="2">The sequence shown here is derived from an EMBL/GenBank/DDBJ whole genome shotgun (WGS) entry which is preliminary data.</text>
</comment>
<evidence type="ECO:0008006" key="4">
    <source>
        <dbReference type="Google" id="ProtNLM"/>
    </source>
</evidence>
<keyword evidence="1" id="KW-0732">Signal</keyword>
<dbReference type="Proteomes" id="UP001308005">
    <property type="component" value="Unassembled WGS sequence"/>
</dbReference>
<reference evidence="3" key="1">
    <citation type="submission" date="2023-07" db="EMBL/GenBank/DDBJ databases">
        <title>The carbon used by Thiothrix.</title>
        <authorList>
            <person name="Chen L."/>
        </authorList>
    </citation>
    <scope>NUCLEOTIDE SEQUENCE [LARGE SCALE GENOMIC DNA]</scope>
</reference>
<feature type="signal peptide" evidence="1">
    <location>
        <begin position="1"/>
        <end position="26"/>
    </location>
</feature>
<sequence>MMGYSNSLLAAGVLLVGAAFSSQAPAQNNDLQPERFLSVTQSLGLIKNVFLLIDNKAADGCWSNAEQVRKQTQQTLEHSGFTVYDEPLLILSPLSSNLIITAQGSRSREGTCYGSIQIESYRSVLDESEGVQIQYQGRNFSQSTVAHGRKNLNAAFLSATATQTTAFTAAVEANRKSPIVSNTFAKLTAQEIKPLPVRVLADVFRNVQANTPP</sequence>
<evidence type="ECO:0000256" key="1">
    <source>
        <dbReference type="SAM" id="SignalP"/>
    </source>
</evidence>
<proteinExistence type="predicted"/>
<protein>
    <recommendedName>
        <fullName evidence="4">DUF4136 domain-containing protein</fullName>
    </recommendedName>
</protein>
<organism evidence="2 3">
    <name type="scientific">Candidatus Thiothrix phosphatis</name>
    <dbReference type="NCBI Taxonomy" id="3112415"/>
    <lineage>
        <taxon>Bacteria</taxon>
        <taxon>Pseudomonadati</taxon>
        <taxon>Pseudomonadota</taxon>
        <taxon>Gammaproteobacteria</taxon>
        <taxon>Thiotrichales</taxon>
        <taxon>Thiotrichaceae</taxon>
        <taxon>Thiothrix</taxon>
    </lineage>
</organism>
<evidence type="ECO:0000313" key="3">
    <source>
        <dbReference type="Proteomes" id="UP001308005"/>
    </source>
</evidence>
<dbReference type="EMBL" id="JAYMYJ010000005">
    <property type="protein sequence ID" value="MEB4589473.1"/>
    <property type="molecule type" value="Genomic_DNA"/>
</dbReference>
<name>A0ABU6CTQ0_9GAMM</name>
<accession>A0ABU6CTQ0</accession>
<evidence type="ECO:0000313" key="2">
    <source>
        <dbReference type="EMBL" id="MEB4589473.1"/>
    </source>
</evidence>
<gene>
    <name evidence="2" type="ORF">VSS37_00635</name>
</gene>
<feature type="chain" id="PRO_5047495503" description="DUF4136 domain-containing protein" evidence="1">
    <location>
        <begin position="27"/>
        <end position="213"/>
    </location>
</feature>
<dbReference type="RefSeq" id="WP_324692668.1">
    <property type="nucleotide sequence ID" value="NZ_JAYMYJ010000005.1"/>
</dbReference>